<accession>A0A9W7DY57</accession>
<feature type="transmembrane region" description="Helical" evidence="7">
    <location>
        <begin position="48"/>
        <end position="68"/>
    </location>
</feature>
<evidence type="ECO:0000256" key="6">
    <source>
        <dbReference type="SAM" id="MobiDB-lite"/>
    </source>
</evidence>
<keyword evidence="5 7" id="KW-0472">Membrane</keyword>
<feature type="transmembrane region" description="Helical" evidence="7">
    <location>
        <begin position="269"/>
        <end position="290"/>
    </location>
</feature>
<feature type="compositionally biased region" description="Low complexity" evidence="6">
    <location>
        <begin position="154"/>
        <end position="176"/>
    </location>
</feature>
<dbReference type="PANTHER" id="PTHR10361:SF28">
    <property type="entry name" value="P3 PROTEIN-RELATED"/>
    <property type="match status" value="1"/>
</dbReference>
<gene>
    <name evidence="8" type="ORF">TrLO_g13634</name>
</gene>
<feature type="transmembrane region" description="Helical" evidence="7">
    <location>
        <begin position="20"/>
        <end position="42"/>
    </location>
</feature>
<feature type="transmembrane region" description="Helical" evidence="7">
    <location>
        <begin position="75"/>
        <end position="95"/>
    </location>
</feature>
<dbReference type="GO" id="GO:0016020">
    <property type="term" value="C:membrane"/>
    <property type="evidence" value="ECO:0007669"/>
    <property type="project" value="UniProtKB-SubCell"/>
</dbReference>
<feature type="transmembrane region" description="Helical" evidence="7">
    <location>
        <begin position="115"/>
        <end position="137"/>
    </location>
</feature>
<evidence type="ECO:0000256" key="7">
    <source>
        <dbReference type="SAM" id="Phobius"/>
    </source>
</evidence>
<protein>
    <submittedName>
        <fullName evidence="8">Uncharacterized protein</fullName>
    </submittedName>
</protein>
<evidence type="ECO:0000256" key="1">
    <source>
        <dbReference type="ARBA" id="ARBA00004141"/>
    </source>
</evidence>
<organism evidence="8 9">
    <name type="scientific">Triparma laevis f. longispina</name>
    <dbReference type="NCBI Taxonomy" id="1714387"/>
    <lineage>
        <taxon>Eukaryota</taxon>
        <taxon>Sar</taxon>
        <taxon>Stramenopiles</taxon>
        <taxon>Ochrophyta</taxon>
        <taxon>Bolidophyceae</taxon>
        <taxon>Parmales</taxon>
        <taxon>Triparmaceae</taxon>
        <taxon>Triparma</taxon>
    </lineage>
</organism>
<evidence type="ECO:0000313" key="9">
    <source>
        <dbReference type="Proteomes" id="UP001165122"/>
    </source>
</evidence>
<comment type="similarity">
    <text evidence="2">Belongs to the bile acid:sodium symporter (BASS) (TC 2.A.28) family.</text>
</comment>
<keyword evidence="3 7" id="KW-0812">Transmembrane</keyword>
<evidence type="ECO:0000256" key="2">
    <source>
        <dbReference type="ARBA" id="ARBA00006528"/>
    </source>
</evidence>
<dbReference type="EMBL" id="BRXW01000504">
    <property type="protein sequence ID" value="GMH60859.1"/>
    <property type="molecule type" value="Genomic_DNA"/>
</dbReference>
<dbReference type="Gene3D" id="1.20.1530.20">
    <property type="match status" value="2"/>
</dbReference>
<evidence type="ECO:0000256" key="4">
    <source>
        <dbReference type="ARBA" id="ARBA00022989"/>
    </source>
</evidence>
<feature type="transmembrane region" description="Helical" evidence="7">
    <location>
        <begin position="238"/>
        <end position="257"/>
    </location>
</feature>
<name>A0A9W7DY57_9STRA</name>
<evidence type="ECO:0000256" key="3">
    <source>
        <dbReference type="ARBA" id="ARBA00022692"/>
    </source>
</evidence>
<evidence type="ECO:0000256" key="5">
    <source>
        <dbReference type="ARBA" id="ARBA00023136"/>
    </source>
</evidence>
<dbReference type="AlphaFoldDB" id="A0A9W7DY57"/>
<keyword evidence="9" id="KW-1185">Reference proteome</keyword>
<evidence type="ECO:0000313" key="8">
    <source>
        <dbReference type="EMBL" id="GMH60859.1"/>
    </source>
</evidence>
<comment type="subcellular location">
    <subcellularLocation>
        <location evidence="1">Membrane</location>
        <topology evidence="1">Multi-pass membrane protein</topology>
    </subcellularLocation>
</comment>
<sequence>MSCSTRFKSVKEKVTDKTGIFVGLSCQFILMPLVGFLVVKIIQPDEIYGLMLLIVCSSPGGSYSNLLCSIFNADLALSISMTTASSILSIFFLPLNLILYSNLAFGENTAKQIKWFEFGVSIAVVISAMFCGLWVAYKFEKAIEEEEKENPNHTGLVVDVVTPGTTPSTSPTTVDLQNHKNSTAHHSSLEIEQGEVSEDEKDDRVATVVPVLERAKEKLTGNEERITVIELASRFRSIAMGFGNICGVALILFSGFVSNEKTPIWNREASFFIIVIIACAAGLSLTLLIASCFNLTNPERVSITIECCYQNVGIATSIALNMYEGDDAIAASGIPLMYGVCECFLLTGFGVFAHYMNWTYADKKELSIVKAMLSINQDASKEGVFKVATKNEDEE</sequence>
<dbReference type="PANTHER" id="PTHR10361">
    <property type="entry name" value="SODIUM-BILE ACID COTRANSPORTER"/>
    <property type="match status" value="1"/>
</dbReference>
<comment type="caution">
    <text evidence="8">The sequence shown here is derived from an EMBL/GenBank/DDBJ whole genome shotgun (WGS) entry which is preliminary data.</text>
</comment>
<keyword evidence="4 7" id="KW-1133">Transmembrane helix</keyword>
<dbReference type="OrthoDB" id="203097at2759"/>
<reference evidence="9" key="1">
    <citation type="journal article" date="2023" name="Commun. Biol.">
        <title>Genome analysis of Parmales, the sister group of diatoms, reveals the evolutionary specialization of diatoms from phago-mixotrophs to photoautotrophs.</title>
        <authorList>
            <person name="Ban H."/>
            <person name="Sato S."/>
            <person name="Yoshikawa S."/>
            <person name="Yamada K."/>
            <person name="Nakamura Y."/>
            <person name="Ichinomiya M."/>
            <person name="Sato N."/>
            <person name="Blanc-Mathieu R."/>
            <person name="Endo H."/>
            <person name="Kuwata A."/>
            <person name="Ogata H."/>
        </authorList>
    </citation>
    <scope>NUCLEOTIDE SEQUENCE [LARGE SCALE GENOMIC DNA]</scope>
    <source>
        <strain evidence="9">NIES 3700</strain>
    </source>
</reference>
<dbReference type="Pfam" id="PF01758">
    <property type="entry name" value="SBF"/>
    <property type="match status" value="1"/>
</dbReference>
<dbReference type="InterPro" id="IPR004710">
    <property type="entry name" value="Bilac:Na_transpt"/>
</dbReference>
<feature type="region of interest" description="Disordered" evidence="6">
    <location>
        <begin position="153"/>
        <end position="179"/>
    </location>
</feature>
<dbReference type="Proteomes" id="UP001165122">
    <property type="component" value="Unassembled WGS sequence"/>
</dbReference>
<proteinExistence type="inferred from homology"/>
<dbReference type="InterPro" id="IPR002657">
    <property type="entry name" value="BilAc:Na_symport/Acr3"/>
</dbReference>
<dbReference type="InterPro" id="IPR038770">
    <property type="entry name" value="Na+/solute_symporter_sf"/>
</dbReference>